<reference evidence="3 4" key="2">
    <citation type="submission" date="2019-09" db="EMBL/GenBank/DDBJ databases">
        <authorList>
            <person name="Jin C."/>
        </authorList>
    </citation>
    <scope>NUCLEOTIDE SEQUENCE [LARGE SCALE GENOMIC DNA]</scope>
    <source>
        <strain evidence="3 4">AN110305</strain>
    </source>
</reference>
<dbReference type="EMBL" id="VUOB01000061">
    <property type="protein sequence ID" value="KAA2254490.1"/>
    <property type="molecule type" value="Genomic_DNA"/>
</dbReference>
<name>A0A5B2WUE5_9PSEU</name>
<keyword evidence="2" id="KW-1133">Transmembrane helix</keyword>
<gene>
    <name evidence="3" type="ORF">F0L68_30380</name>
</gene>
<evidence type="ECO:0000313" key="4">
    <source>
        <dbReference type="Proteomes" id="UP000323454"/>
    </source>
</evidence>
<protein>
    <submittedName>
        <fullName evidence="3">Uncharacterized protein</fullName>
    </submittedName>
</protein>
<keyword evidence="2" id="KW-0472">Membrane</keyword>
<dbReference type="AlphaFoldDB" id="A0A5B2WUE5"/>
<dbReference type="RefSeq" id="WP_149853286.1">
    <property type="nucleotide sequence ID" value="NZ_VUOB01000061.1"/>
</dbReference>
<evidence type="ECO:0000256" key="2">
    <source>
        <dbReference type="SAM" id="Phobius"/>
    </source>
</evidence>
<proteinExistence type="predicted"/>
<evidence type="ECO:0000313" key="3">
    <source>
        <dbReference type="EMBL" id="KAA2254490.1"/>
    </source>
</evidence>
<feature type="transmembrane region" description="Helical" evidence="2">
    <location>
        <begin position="80"/>
        <end position="111"/>
    </location>
</feature>
<organism evidence="3 4">
    <name type="scientific">Solihabitans fulvus</name>
    <dbReference type="NCBI Taxonomy" id="1892852"/>
    <lineage>
        <taxon>Bacteria</taxon>
        <taxon>Bacillati</taxon>
        <taxon>Actinomycetota</taxon>
        <taxon>Actinomycetes</taxon>
        <taxon>Pseudonocardiales</taxon>
        <taxon>Pseudonocardiaceae</taxon>
        <taxon>Solihabitans</taxon>
    </lineage>
</organism>
<evidence type="ECO:0000256" key="1">
    <source>
        <dbReference type="SAM" id="MobiDB-lite"/>
    </source>
</evidence>
<keyword evidence="4" id="KW-1185">Reference proteome</keyword>
<sequence length="115" mass="11938">MAPYPPAGTVLGRVPRTTTADSAFDPLPYRPTQWPSQPGGLLRTASTSRSYQEECAPGLPCAPLPDVITPSWSQAVLLPLFALALVGIGALVGVATALVLLGLGLAARLLYSLRA</sequence>
<dbReference type="Proteomes" id="UP000323454">
    <property type="component" value="Unassembled WGS sequence"/>
</dbReference>
<feature type="region of interest" description="Disordered" evidence="1">
    <location>
        <begin position="1"/>
        <end position="49"/>
    </location>
</feature>
<comment type="caution">
    <text evidence="3">The sequence shown here is derived from an EMBL/GenBank/DDBJ whole genome shotgun (WGS) entry which is preliminary data.</text>
</comment>
<accession>A0A5B2WUE5</accession>
<reference evidence="3 4" key="1">
    <citation type="submission" date="2019-09" db="EMBL/GenBank/DDBJ databases">
        <title>Goodfellowia gen. nov., a new genus of the Pseudonocardineae related to Actinoalloteichus, containing Goodfellowia coeruleoviolacea gen. nov., comb. nov. gen. nov., comb. nov.</title>
        <authorList>
            <person name="Labeda D."/>
        </authorList>
    </citation>
    <scope>NUCLEOTIDE SEQUENCE [LARGE SCALE GENOMIC DNA]</scope>
    <source>
        <strain evidence="3 4">AN110305</strain>
    </source>
</reference>
<keyword evidence="2" id="KW-0812">Transmembrane</keyword>